<dbReference type="InterPro" id="IPR015615">
    <property type="entry name" value="TGF-beta-rel"/>
</dbReference>
<evidence type="ECO:0000256" key="1">
    <source>
        <dbReference type="ARBA" id="ARBA00004613"/>
    </source>
</evidence>
<dbReference type="InterPro" id="IPR001839">
    <property type="entry name" value="TGF-b_C"/>
</dbReference>
<protein>
    <submittedName>
        <fullName evidence="7">Transforming growth factor beta N SciTgfBN</fullName>
    </submittedName>
</protein>
<comment type="subcellular location">
    <subcellularLocation>
        <location evidence="1">Secreted</location>
    </subcellularLocation>
</comment>
<evidence type="ECO:0000313" key="7">
    <source>
        <dbReference type="EMBL" id="CDO67933.1"/>
    </source>
</evidence>
<dbReference type="PROSITE" id="PS51362">
    <property type="entry name" value="TGF_BETA_2"/>
    <property type="match status" value="1"/>
</dbReference>
<dbReference type="SMART" id="SM00204">
    <property type="entry name" value="TGFB"/>
    <property type="match status" value="1"/>
</dbReference>
<comment type="similarity">
    <text evidence="2 4">Belongs to the TGF-beta family.</text>
</comment>
<evidence type="ECO:0000256" key="2">
    <source>
        <dbReference type="ARBA" id="ARBA00006656"/>
    </source>
</evidence>
<proteinExistence type="evidence at transcript level"/>
<evidence type="ECO:0000259" key="6">
    <source>
        <dbReference type="PROSITE" id="PS51362"/>
    </source>
</evidence>
<evidence type="ECO:0000256" key="4">
    <source>
        <dbReference type="RuleBase" id="RU000354"/>
    </source>
</evidence>
<evidence type="ECO:0000256" key="3">
    <source>
        <dbReference type="ARBA" id="ARBA00022525"/>
    </source>
</evidence>
<dbReference type="GO" id="GO:0005615">
    <property type="term" value="C:extracellular space"/>
    <property type="evidence" value="ECO:0007669"/>
    <property type="project" value="TreeGrafter"/>
</dbReference>
<sequence>MEFLYRHLASRRRNGPTISSRCLSSSYRSRPLSVFYEEGSLCTSFSWLLPENDEATTCFAEMWFTPDHFTSLMAEGSRHDVLDHVASLQIVAGDFKTTVASLGKVWSAIPSSQWIVVEVSQEIRARARASSKTASEPVVKVCIAENSTVNSDRPSQVLSVALKPIGQHQHHERRTQTIGNMISRSPFSVTGVRKAAPLSIAQFIRNHSSRPLRRSRLQSRGAPSTHGRRRREEVVPTPSDIPLHVEIEEGAMAIPEEELCRRQSLLIHLPDYIDDVEVLRPKNLDIYDCIGECDFGMPATQHASFMDLVRDGVSDQRLSHSCCIPAKFQSNEFFILVRDDLNITNVVNLINPVVTECGCS</sequence>
<dbReference type="EMBL" id="HG973394">
    <property type="protein sequence ID" value="CDO67933.1"/>
    <property type="molecule type" value="mRNA"/>
</dbReference>
<keyword evidence="3" id="KW-0964">Secreted</keyword>
<organism evidence="7">
    <name type="scientific">Sycon ciliatum</name>
    <dbReference type="NCBI Taxonomy" id="27933"/>
    <lineage>
        <taxon>Eukaryota</taxon>
        <taxon>Metazoa</taxon>
        <taxon>Porifera</taxon>
        <taxon>Calcarea</taxon>
        <taxon>Calcaronea</taxon>
        <taxon>Leucosolenida</taxon>
        <taxon>Sycettidae</taxon>
        <taxon>Sycon</taxon>
    </lineage>
</organism>
<dbReference type="GO" id="GO:0008083">
    <property type="term" value="F:growth factor activity"/>
    <property type="evidence" value="ECO:0007669"/>
    <property type="project" value="UniProtKB-KW"/>
</dbReference>
<dbReference type="Gene3D" id="2.10.90.10">
    <property type="entry name" value="Cystine-knot cytokines"/>
    <property type="match status" value="1"/>
</dbReference>
<reference evidence="7" key="1">
    <citation type="journal article" date="2014" name="Nat. Commun.">
        <title>Developmental gene expression provides clues to relationships between sponge and eumetazoan body plans.</title>
        <authorList>
            <person name="Leininger S."/>
            <person name="Adamski M."/>
            <person name="Bergum B."/>
            <person name="Guder C."/>
            <person name="Liu J."/>
            <person name="Laplante M."/>
            <person name="Brate J."/>
            <person name="Hoffmann F."/>
            <person name="Fortunato S."/>
            <person name="Jordal S."/>
            <person name="Rapp H.T."/>
            <person name="Adamska M."/>
        </authorList>
    </citation>
    <scope>NUCLEOTIDE SEQUENCE</scope>
</reference>
<keyword evidence="4" id="KW-0339">Growth factor</keyword>
<dbReference type="PANTHER" id="PTHR11848">
    <property type="entry name" value="TGF-BETA FAMILY"/>
    <property type="match status" value="1"/>
</dbReference>
<accession>A0A077SQR1</accession>
<dbReference type="AlphaFoldDB" id="A0A077SQR1"/>
<feature type="region of interest" description="Disordered" evidence="5">
    <location>
        <begin position="210"/>
        <end position="236"/>
    </location>
</feature>
<dbReference type="SUPFAM" id="SSF57501">
    <property type="entry name" value="Cystine-knot cytokines"/>
    <property type="match status" value="1"/>
</dbReference>
<dbReference type="InterPro" id="IPR029034">
    <property type="entry name" value="Cystine-knot_cytokine"/>
</dbReference>
<feature type="domain" description="TGF-beta family profile" evidence="6">
    <location>
        <begin position="228"/>
        <end position="360"/>
    </location>
</feature>
<name>A0A077SQR1_9METZ</name>
<gene>
    <name evidence="7" type="primary">TgfBN</name>
</gene>
<evidence type="ECO:0000256" key="5">
    <source>
        <dbReference type="SAM" id="MobiDB-lite"/>
    </source>
</evidence>
<feature type="non-terminal residue" evidence="7">
    <location>
        <position position="1"/>
    </location>
</feature>
<dbReference type="CDD" id="cd13756">
    <property type="entry name" value="TGF_beta_BMPs_GDFs"/>
    <property type="match status" value="1"/>
</dbReference>
<dbReference type="Pfam" id="PF00019">
    <property type="entry name" value="TGF_beta"/>
    <property type="match status" value="1"/>
</dbReference>
<dbReference type="GO" id="GO:0005125">
    <property type="term" value="F:cytokine activity"/>
    <property type="evidence" value="ECO:0007669"/>
    <property type="project" value="TreeGrafter"/>
</dbReference>